<organism evidence="1 2">
    <name type="scientific">Neoroseomonas marina</name>
    <dbReference type="NCBI Taxonomy" id="1232220"/>
    <lineage>
        <taxon>Bacteria</taxon>
        <taxon>Pseudomonadati</taxon>
        <taxon>Pseudomonadota</taxon>
        <taxon>Alphaproteobacteria</taxon>
        <taxon>Acetobacterales</taxon>
        <taxon>Acetobacteraceae</taxon>
        <taxon>Neoroseomonas</taxon>
    </lineage>
</organism>
<comment type="caution">
    <text evidence="1">The sequence shown here is derived from an EMBL/GenBank/DDBJ whole genome shotgun (WGS) entry which is preliminary data.</text>
</comment>
<dbReference type="AlphaFoldDB" id="A0A848E9P4"/>
<dbReference type="EMBL" id="JABBKX010000001">
    <property type="protein sequence ID" value="NMJ40277.1"/>
    <property type="molecule type" value="Genomic_DNA"/>
</dbReference>
<reference evidence="1 2" key="1">
    <citation type="submission" date="2020-03" db="EMBL/GenBank/DDBJ databases">
        <authorList>
            <person name="Sun Q."/>
        </authorList>
    </citation>
    <scope>NUCLEOTIDE SEQUENCE [LARGE SCALE GENOMIC DNA]</scope>
    <source>
        <strain evidence="1 2">JC162</strain>
    </source>
</reference>
<protein>
    <submittedName>
        <fullName evidence="1">Uncharacterized protein</fullName>
    </submittedName>
</protein>
<dbReference type="RefSeq" id="WP_168042178.1">
    <property type="nucleotide sequence ID" value="NZ_JABBKX010000001.1"/>
</dbReference>
<evidence type="ECO:0000313" key="1">
    <source>
        <dbReference type="EMBL" id="NMJ40277.1"/>
    </source>
</evidence>
<name>A0A848E9P4_9PROT</name>
<accession>A0A848E9P4</accession>
<evidence type="ECO:0000313" key="2">
    <source>
        <dbReference type="Proteomes" id="UP000548582"/>
    </source>
</evidence>
<sequence length="124" mass="14156">MRPAPRTAHAPRFGSIAAAEPFRSAEEAWLWTMAALIARRDGARVTAGKGEKVRPCEPDDVIKCLDRLYRQRRIDLIHARVMRVWGERGAAPDPRHASERADHAQWREAMNRLEWPLRVKGIVA</sequence>
<dbReference type="Proteomes" id="UP000548582">
    <property type="component" value="Unassembled WGS sequence"/>
</dbReference>
<keyword evidence="2" id="KW-1185">Reference proteome</keyword>
<proteinExistence type="predicted"/>
<gene>
    <name evidence="1" type="ORF">GWK16_03435</name>
</gene>